<protein>
    <submittedName>
        <fullName evidence="7">Dipeptide chemoreceptor protein</fullName>
    </submittedName>
    <submittedName>
        <fullName evidence="8">Methyl-accepting chemotaxis protein CtpH</fullName>
    </submittedName>
</protein>
<dbReference type="InterPro" id="IPR013702">
    <property type="entry name" value="FIST_domain_N"/>
</dbReference>
<dbReference type="EMBL" id="FSSB01000022">
    <property type="protein sequence ID" value="SIO95959.1"/>
    <property type="molecule type" value="Genomic_DNA"/>
</dbReference>
<reference evidence="7 10" key="3">
    <citation type="journal article" date="2020" name="J. Nat. Prod.">
        <title>Genomics-Metabolomics Profiling Disclosed Marine Vibrio spartinae 3.6 as a Producer of a New Branched Side Chain Prodigiosin.</title>
        <authorList>
            <person name="Vitale G.A."/>
            <person name="Sciarretta M."/>
            <person name="Palma Esposito F."/>
            <person name="January G.G."/>
            <person name="Giaccio M."/>
            <person name="Bunk B."/>
            <person name="Sproer C."/>
            <person name="Bajerski F."/>
            <person name="Power D."/>
            <person name="Festa C."/>
            <person name="Monti M.C."/>
            <person name="D'Auria M.V."/>
            <person name="de Pascale D."/>
        </authorList>
    </citation>
    <scope>NUCLEOTIDE SEQUENCE [LARGE SCALE GENOMIC DNA]</scope>
    <source>
        <strain evidence="7 10">3.6</strain>
    </source>
</reference>
<name>A0A1N6M956_9VIBR</name>
<reference evidence="8 9" key="1">
    <citation type="submission" date="2016-12" db="EMBL/GenBank/DDBJ databases">
        <authorList>
            <person name="Song W.-J."/>
            <person name="Kurnit D.M."/>
        </authorList>
    </citation>
    <scope>NUCLEOTIDE SEQUENCE [LARGE SCALE GENOMIC DNA]</scope>
    <source>
        <strain evidence="8 9">CECT 9026</strain>
    </source>
</reference>
<keyword evidence="2 4" id="KW-0807">Transducer</keyword>
<comment type="subcellular location">
    <subcellularLocation>
        <location evidence="1">Membrane</location>
    </subcellularLocation>
</comment>
<dbReference type="GO" id="GO:0006935">
    <property type="term" value="P:chemotaxis"/>
    <property type="evidence" value="ECO:0007669"/>
    <property type="project" value="InterPro"/>
</dbReference>
<evidence type="ECO:0000313" key="7">
    <source>
        <dbReference type="EMBL" id="QMV16174.1"/>
    </source>
</evidence>
<dbReference type="PANTHER" id="PTHR32089">
    <property type="entry name" value="METHYL-ACCEPTING CHEMOTAXIS PROTEIN MCPB"/>
    <property type="match status" value="1"/>
</dbReference>
<evidence type="ECO:0000256" key="4">
    <source>
        <dbReference type="PROSITE-ProRule" id="PRU00284"/>
    </source>
</evidence>
<dbReference type="SMART" id="SM00283">
    <property type="entry name" value="MA"/>
    <property type="match status" value="1"/>
</dbReference>
<feature type="domain" description="Methyl-accepting transducer" evidence="6">
    <location>
        <begin position="471"/>
        <end position="668"/>
    </location>
</feature>
<dbReference type="SUPFAM" id="SSF58104">
    <property type="entry name" value="Methyl-accepting chemotaxis protein (MCP) signaling domain"/>
    <property type="match status" value="1"/>
</dbReference>
<dbReference type="GO" id="GO:0016020">
    <property type="term" value="C:membrane"/>
    <property type="evidence" value="ECO:0007669"/>
    <property type="project" value="UniProtKB-SubCell"/>
</dbReference>
<dbReference type="PROSITE" id="PS50111">
    <property type="entry name" value="CHEMOTAXIS_TRANSDUC_2"/>
    <property type="match status" value="1"/>
</dbReference>
<dbReference type="Pfam" id="PF00015">
    <property type="entry name" value="MCPsignal"/>
    <property type="match status" value="1"/>
</dbReference>
<evidence type="ECO:0000256" key="5">
    <source>
        <dbReference type="SAM" id="MobiDB-lite"/>
    </source>
</evidence>
<feature type="region of interest" description="Disordered" evidence="5">
    <location>
        <begin position="1"/>
        <end position="21"/>
    </location>
</feature>
<comment type="similarity">
    <text evidence="3">Belongs to the methyl-accepting chemotaxis (MCP) protein family.</text>
</comment>
<dbReference type="Proteomes" id="UP000515264">
    <property type="component" value="Chromosome 2"/>
</dbReference>
<sequence>MFNLSWRNASKKQSRHHEPPVKVKAISSHEIRVNQLEEMSFHTSNTALVLAYVSPHLPFEAISRQLKEAMPFAKHVVSIMSAGELGGRDKKGLYHTTPESWDNIVIQSFSEQVFQAISIAEVPLYCEDIKSGQIKFSRQDRIARIQDEIKKVNLDFPVSYLDTVALTFFDGLSSSENFFVQALYQSDCFPCYFIGSSAGGKLDFGQADVALDGKILTNKVCLVFVKLAPAIRYGILKTHNFEVTSTHFTIAETNAATRTVKTFLDEATMSLQSPLSMLCRHFACTPSKLESMLDQYSFGVKIGNETYIRSIANINYEDETINFFCDFSFGDKLYLMKAKDFSESIQRDYATFQRGKPREPIAMLANDCILRRLHNGPSLAAVHNFDHIPAVAGFSTFGEFLGLHQNETLTALYLYQMHEGESFHDEYTNNFPIYYSHFKAYFLQNELHSLKKVASLQQTTIRDLFRYKELLGRMLQSLQNVASYARDTSDVLQNVQTQFTGLSSEVKKQTEHSQELQQYVETLKTDSNKIQDILDVIDGIAERTNLLALNAAIEAARAGEQGRGFAVVADEVRNLSQSTQNSLSSTGETVNNLYSSIDAIKEVIETTVALMEHVNHSSLGLNEEMSKMLTLSSEASASIEESIHDINEVQSELAQIDQNVLTITRLTESQAQ</sequence>
<dbReference type="SMART" id="SM00897">
    <property type="entry name" value="FIST"/>
    <property type="match status" value="1"/>
</dbReference>
<gene>
    <name evidence="8" type="primary">ctpH_3</name>
    <name evidence="7" type="synonym">tap_2</name>
    <name evidence="8" type="ORF">VSP9026_03712</name>
    <name evidence="7" type="ORF">Vspart_03559</name>
</gene>
<dbReference type="RefSeq" id="WP_074374435.1">
    <property type="nucleotide sequence ID" value="NZ_AP024908.1"/>
</dbReference>
<evidence type="ECO:0000313" key="10">
    <source>
        <dbReference type="Proteomes" id="UP000515264"/>
    </source>
</evidence>
<evidence type="ECO:0000256" key="3">
    <source>
        <dbReference type="ARBA" id="ARBA00029447"/>
    </source>
</evidence>
<evidence type="ECO:0000313" key="8">
    <source>
        <dbReference type="EMBL" id="SIO95959.1"/>
    </source>
</evidence>
<dbReference type="EMBL" id="CP046269">
    <property type="protein sequence ID" value="QMV16174.1"/>
    <property type="molecule type" value="Genomic_DNA"/>
</dbReference>
<accession>A0A1N6M956</accession>
<dbReference type="Gene3D" id="1.10.287.950">
    <property type="entry name" value="Methyl-accepting chemotaxis protein"/>
    <property type="match status" value="1"/>
</dbReference>
<evidence type="ECO:0000256" key="1">
    <source>
        <dbReference type="ARBA" id="ARBA00004370"/>
    </source>
</evidence>
<dbReference type="Proteomes" id="UP000184774">
    <property type="component" value="Unassembled WGS sequence"/>
</dbReference>
<dbReference type="AlphaFoldDB" id="A0A1N6M956"/>
<proteinExistence type="inferred from homology"/>
<evidence type="ECO:0000259" key="6">
    <source>
        <dbReference type="PROSITE" id="PS50111"/>
    </source>
</evidence>
<reference evidence="7" key="2">
    <citation type="submission" date="2019-11" db="EMBL/GenBank/DDBJ databases">
        <authorList>
            <person name="January G."/>
            <person name="Bunk B."/>
        </authorList>
    </citation>
    <scope>NUCLEOTIDE SEQUENCE</scope>
    <source>
        <strain evidence="7">3.6</strain>
    </source>
</reference>
<keyword evidence="10" id="KW-1185">Reference proteome</keyword>
<dbReference type="OrthoDB" id="9807948at2"/>
<evidence type="ECO:0000313" key="9">
    <source>
        <dbReference type="Proteomes" id="UP000184774"/>
    </source>
</evidence>
<evidence type="ECO:0000256" key="2">
    <source>
        <dbReference type="ARBA" id="ARBA00023224"/>
    </source>
</evidence>
<dbReference type="Pfam" id="PF10442">
    <property type="entry name" value="FIST_C"/>
    <property type="match status" value="1"/>
</dbReference>
<dbReference type="SMART" id="SM01204">
    <property type="entry name" value="FIST_C"/>
    <property type="match status" value="1"/>
</dbReference>
<organism evidence="8 9">
    <name type="scientific">Vibrio spartinae</name>
    <dbReference type="NCBI Taxonomy" id="1918945"/>
    <lineage>
        <taxon>Bacteria</taxon>
        <taxon>Pseudomonadati</taxon>
        <taxon>Pseudomonadota</taxon>
        <taxon>Gammaproteobacteria</taxon>
        <taxon>Vibrionales</taxon>
        <taxon>Vibrionaceae</taxon>
        <taxon>Vibrio</taxon>
    </lineage>
</organism>
<dbReference type="InterPro" id="IPR004090">
    <property type="entry name" value="Chemotax_Me-accpt_rcpt"/>
</dbReference>
<dbReference type="PANTHER" id="PTHR32089:SF112">
    <property type="entry name" value="LYSOZYME-LIKE PROTEIN-RELATED"/>
    <property type="match status" value="1"/>
</dbReference>
<dbReference type="GO" id="GO:0007165">
    <property type="term" value="P:signal transduction"/>
    <property type="evidence" value="ECO:0007669"/>
    <property type="project" value="UniProtKB-KW"/>
</dbReference>
<dbReference type="Pfam" id="PF08495">
    <property type="entry name" value="FIST"/>
    <property type="match status" value="1"/>
</dbReference>
<dbReference type="InterPro" id="IPR019494">
    <property type="entry name" value="FIST_C"/>
</dbReference>
<dbReference type="InterPro" id="IPR004089">
    <property type="entry name" value="MCPsignal_dom"/>
</dbReference>
<dbReference type="GO" id="GO:0004888">
    <property type="term" value="F:transmembrane signaling receptor activity"/>
    <property type="evidence" value="ECO:0007669"/>
    <property type="project" value="InterPro"/>
</dbReference>
<dbReference type="PRINTS" id="PR00260">
    <property type="entry name" value="CHEMTRNSDUCR"/>
</dbReference>